<feature type="region of interest" description="Disordered" evidence="7">
    <location>
        <begin position="471"/>
        <end position="496"/>
    </location>
</feature>
<dbReference type="GO" id="GO:0000981">
    <property type="term" value="F:DNA-binding transcription factor activity, RNA polymerase II-specific"/>
    <property type="evidence" value="ECO:0007669"/>
    <property type="project" value="InterPro"/>
</dbReference>
<sequence length="595" mass="66635">MFASPPTRPITISTGLLRSKSGCKTCKVRRVKCGEEKPRCVRCTSTGRKCEYEDARVSLLDNPLSISPNTVSRERRAFAFYFQHAAPFVGGGLDVEFWRTSVPQICRSEPAVWDAIIAIGALFESPEPYPDSVSVRRAGARNANQNQRDALGWYSRSVSTIRQRIETGHLDIFVGLVTCILFICIEAIQGGVEESLYLYGQGVRLILAMRAQITSGTVSATKASLLEDTIVPIFVRLGLLALPISGVPVSPLLQGTEHLTMQGFVSLKSARDAIVFLSAEAQLFQDRCIEYFRTSHASHMPQEWIHEQTALLTRLRRWHTAFTSLMDSLRAKDTLSPQQIATSALLLNYHEGIYITISTSASPSPTSTDAYEPNFQNIVDQSRIALSASMQSDGTQPPFTFEISVGLPLWFTCLRCREPRIRRTALSLFRRVPRFQGFQNCHTAAIFGERIMMLEETYAMAMNEARGIIDPTTWEPTRTPSDYQSQSPENSSDLLESEISRQFSIPDSAYAPSLSPVLPDSGTRIPTAVLIPEEARIGPIHLFRPQDGLPPGTTEKDIAKWNRRLDQTFLRFSRKERDLGSHTWRTVHEYIPIDL</sequence>
<reference evidence="9 10" key="1">
    <citation type="journal article" date="2008" name="PLoS Genet.">
        <title>Genomic islands in the pathogenic filamentous fungus Aspergillus fumigatus.</title>
        <authorList>
            <person name="Fedorova N.D."/>
            <person name="Khaldi N."/>
            <person name="Joardar V.S."/>
            <person name="Maiti R."/>
            <person name="Amedeo P."/>
            <person name="Anderson M.J."/>
            <person name="Crabtree J."/>
            <person name="Silva J.C."/>
            <person name="Badger J.H."/>
            <person name="Albarraq A."/>
            <person name="Angiuoli S."/>
            <person name="Bussey H."/>
            <person name="Bowyer P."/>
            <person name="Cotty P.J."/>
            <person name="Dyer P.S."/>
            <person name="Egan A."/>
            <person name="Galens K."/>
            <person name="Fraser-Liggett C.M."/>
            <person name="Haas B.J."/>
            <person name="Inman J.M."/>
            <person name="Kent R."/>
            <person name="Lemieux S."/>
            <person name="Malavazi I."/>
            <person name="Orvis J."/>
            <person name="Roemer T."/>
            <person name="Ronning C.M."/>
            <person name="Sundaram J.P."/>
            <person name="Sutton G."/>
            <person name="Turner G."/>
            <person name="Venter J.C."/>
            <person name="White O.R."/>
            <person name="Whitty B.R."/>
            <person name="Youngman P."/>
            <person name="Wolfe K.H."/>
            <person name="Goldman G.H."/>
            <person name="Wortman J.R."/>
            <person name="Jiang B."/>
            <person name="Denning D.W."/>
            <person name="Nierman W.C."/>
        </authorList>
    </citation>
    <scope>NUCLEOTIDE SEQUENCE [LARGE SCALE GENOMIC DNA]</scope>
    <source>
        <strain evidence="10">ATCC 1007 / CBS 513.65 / DSM 816 / NCTC 3887 / NRRL 1</strain>
    </source>
</reference>
<evidence type="ECO:0000259" key="8">
    <source>
        <dbReference type="PROSITE" id="PS50048"/>
    </source>
</evidence>
<keyword evidence="4" id="KW-0238">DNA-binding</keyword>
<feature type="domain" description="Zn(2)-C6 fungal-type" evidence="8">
    <location>
        <begin position="22"/>
        <end position="52"/>
    </location>
</feature>
<dbReference type="Gene3D" id="4.10.240.10">
    <property type="entry name" value="Zn(2)-C6 fungal-type DNA-binding domain"/>
    <property type="match status" value="1"/>
</dbReference>
<dbReference type="PANTHER" id="PTHR36206:SF14">
    <property type="entry name" value="ZN(2)-C6 FUNGAL-TYPE DOMAIN-CONTAINING PROTEIN-RELATED"/>
    <property type="match status" value="1"/>
</dbReference>
<organism evidence="9 10">
    <name type="scientific">Aspergillus clavatus (strain ATCC 1007 / CBS 513.65 / DSM 816 / NCTC 3887 / NRRL 1 / QM 1276 / 107)</name>
    <dbReference type="NCBI Taxonomy" id="344612"/>
    <lineage>
        <taxon>Eukaryota</taxon>
        <taxon>Fungi</taxon>
        <taxon>Dikarya</taxon>
        <taxon>Ascomycota</taxon>
        <taxon>Pezizomycotina</taxon>
        <taxon>Eurotiomycetes</taxon>
        <taxon>Eurotiomycetidae</taxon>
        <taxon>Eurotiales</taxon>
        <taxon>Aspergillaceae</taxon>
        <taxon>Aspergillus</taxon>
        <taxon>Aspergillus subgen. Fumigati</taxon>
    </lineage>
</organism>
<dbReference type="GO" id="GO:0008270">
    <property type="term" value="F:zinc ion binding"/>
    <property type="evidence" value="ECO:0007669"/>
    <property type="project" value="InterPro"/>
</dbReference>
<dbReference type="GO" id="GO:0003677">
    <property type="term" value="F:DNA binding"/>
    <property type="evidence" value="ECO:0007669"/>
    <property type="project" value="UniProtKB-KW"/>
</dbReference>
<accession>A1CBQ9</accession>
<evidence type="ECO:0000256" key="4">
    <source>
        <dbReference type="ARBA" id="ARBA00023125"/>
    </source>
</evidence>
<keyword evidence="3" id="KW-0805">Transcription regulation</keyword>
<evidence type="ECO:0000313" key="9">
    <source>
        <dbReference type="EMBL" id="EAW13177.1"/>
    </source>
</evidence>
<keyword evidence="1" id="KW-0479">Metal-binding</keyword>
<dbReference type="OMA" id="AYYFECA"/>
<dbReference type="eggNOG" id="ENOG502RS49">
    <property type="taxonomic scope" value="Eukaryota"/>
</dbReference>
<keyword evidence="6" id="KW-0539">Nucleus</keyword>
<name>A1CBQ9_ASPCL</name>
<dbReference type="Proteomes" id="UP000006701">
    <property type="component" value="Unassembled WGS sequence"/>
</dbReference>
<dbReference type="PROSITE" id="PS50048">
    <property type="entry name" value="ZN2_CY6_FUNGAL_2"/>
    <property type="match status" value="1"/>
</dbReference>
<evidence type="ECO:0000313" key="10">
    <source>
        <dbReference type="Proteomes" id="UP000006701"/>
    </source>
</evidence>
<proteinExistence type="predicted"/>
<evidence type="ECO:0000256" key="6">
    <source>
        <dbReference type="ARBA" id="ARBA00023242"/>
    </source>
</evidence>
<keyword evidence="5" id="KW-0804">Transcription</keyword>
<protein>
    <submittedName>
        <fullName evidence="9">C6 zinc finger domain protein</fullName>
    </submittedName>
</protein>
<dbReference type="KEGG" id="act:ACLA_016230"/>
<evidence type="ECO:0000256" key="5">
    <source>
        <dbReference type="ARBA" id="ARBA00023163"/>
    </source>
</evidence>
<dbReference type="VEuPathDB" id="FungiDB:ACLA_016230"/>
<dbReference type="InterPro" id="IPR036864">
    <property type="entry name" value="Zn2-C6_fun-type_DNA-bd_sf"/>
</dbReference>
<dbReference type="RefSeq" id="XP_001274603.1">
    <property type="nucleotide sequence ID" value="XM_001274602.1"/>
</dbReference>
<dbReference type="SUPFAM" id="SSF57701">
    <property type="entry name" value="Zn2/Cys6 DNA-binding domain"/>
    <property type="match status" value="1"/>
</dbReference>
<dbReference type="SMART" id="SM00066">
    <property type="entry name" value="GAL4"/>
    <property type="match status" value="1"/>
</dbReference>
<dbReference type="PANTHER" id="PTHR36206">
    <property type="entry name" value="ASPERCRYPTIN BIOSYNTHESIS CLUSTER-SPECIFIC TRANSCRIPTION REGULATOR ATNN-RELATED"/>
    <property type="match status" value="1"/>
</dbReference>
<evidence type="ECO:0000256" key="3">
    <source>
        <dbReference type="ARBA" id="ARBA00023015"/>
    </source>
</evidence>
<evidence type="ECO:0000256" key="7">
    <source>
        <dbReference type="SAM" id="MobiDB-lite"/>
    </source>
</evidence>
<dbReference type="AlphaFoldDB" id="A1CBQ9"/>
<keyword evidence="2" id="KW-0862">Zinc</keyword>
<dbReference type="OrthoDB" id="3145928at2759"/>
<dbReference type="CDD" id="cd00067">
    <property type="entry name" value="GAL4"/>
    <property type="match status" value="1"/>
</dbReference>
<dbReference type="Pfam" id="PF00172">
    <property type="entry name" value="Zn_clus"/>
    <property type="match status" value="1"/>
</dbReference>
<evidence type="ECO:0000256" key="2">
    <source>
        <dbReference type="ARBA" id="ARBA00022833"/>
    </source>
</evidence>
<dbReference type="InterPro" id="IPR052360">
    <property type="entry name" value="Transcr_Regulatory_Proteins"/>
</dbReference>
<dbReference type="PROSITE" id="PS00463">
    <property type="entry name" value="ZN2_CY6_FUNGAL_1"/>
    <property type="match status" value="1"/>
</dbReference>
<dbReference type="GeneID" id="4706566"/>
<keyword evidence="10" id="KW-1185">Reference proteome</keyword>
<evidence type="ECO:0000256" key="1">
    <source>
        <dbReference type="ARBA" id="ARBA00022723"/>
    </source>
</evidence>
<feature type="compositionally biased region" description="Polar residues" evidence="7">
    <location>
        <begin position="474"/>
        <end position="496"/>
    </location>
</feature>
<dbReference type="HOGENOM" id="CLU_011409_12_1_1"/>
<dbReference type="EMBL" id="DS027049">
    <property type="protein sequence ID" value="EAW13177.1"/>
    <property type="molecule type" value="Genomic_DNA"/>
</dbReference>
<gene>
    <name evidence="9" type="ORF">ACLA_016230</name>
</gene>
<dbReference type="InterPro" id="IPR001138">
    <property type="entry name" value="Zn2Cys6_DnaBD"/>
</dbReference>